<dbReference type="SUPFAM" id="SSF51101">
    <property type="entry name" value="Mannose-binding lectins"/>
    <property type="match status" value="2"/>
</dbReference>
<name>A0A8J4R1A8_9ROSI</name>
<keyword evidence="6" id="KW-1185">Reference proteome</keyword>
<dbReference type="GO" id="GO:0005537">
    <property type="term" value="F:D-mannose binding"/>
    <property type="evidence" value="ECO:0007669"/>
    <property type="project" value="UniProtKB-ARBA"/>
</dbReference>
<dbReference type="GO" id="GO:0005536">
    <property type="term" value="F:D-glucose binding"/>
    <property type="evidence" value="ECO:0007669"/>
    <property type="project" value="UniProtKB-ARBA"/>
</dbReference>
<dbReference type="PANTHER" id="PTHR47293:SF66">
    <property type="entry name" value="JACALIN-RELATED LECTIN 11-RELATED"/>
    <property type="match status" value="1"/>
</dbReference>
<dbReference type="CDD" id="cd09612">
    <property type="entry name" value="Jacalin"/>
    <property type="match status" value="2"/>
</dbReference>
<feature type="domain" description="Jacalin-type lectin" evidence="4">
    <location>
        <begin position="1"/>
        <end position="121"/>
    </location>
</feature>
<evidence type="ECO:0000256" key="1">
    <source>
        <dbReference type="ARBA" id="ARBA00006568"/>
    </source>
</evidence>
<keyword evidence="3" id="KW-0677">Repeat</keyword>
<evidence type="ECO:0000259" key="4">
    <source>
        <dbReference type="PROSITE" id="PS51752"/>
    </source>
</evidence>
<dbReference type="FunFam" id="2.100.10.30:FF:000001">
    <property type="entry name" value="Jacalin-related lectin 33"/>
    <property type="match status" value="1"/>
</dbReference>
<dbReference type="AlphaFoldDB" id="A0A8J4R1A8"/>
<evidence type="ECO:0000256" key="3">
    <source>
        <dbReference type="ARBA" id="ARBA00022737"/>
    </source>
</evidence>
<dbReference type="Proteomes" id="UP000737018">
    <property type="component" value="Unassembled WGS sequence"/>
</dbReference>
<dbReference type="PROSITE" id="PS51752">
    <property type="entry name" value="JACALIN_LECTIN"/>
    <property type="match status" value="2"/>
</dbReference>
<dbReference type="OrthoDB" id="4325201at2759"/>
<dbReference type="PANTHER" id="PTHR47293">
    <property type="entry name" value="JACALIN-RELATED LECTIN 3"/>
    <property type="match status" value="1"/>
</dbReference>
<organism evidence="5 6">
    <name type="scientific">Castanea mollissima</name>
    <name type="common">Chinese chestnut</name>
    <dbReference type="NCBI Taxonomy" id="60419"/>
    <lineage>
        <taxon>Eukaryota</taxon>
        <taxon>Viridiplantae</taxon>
        <taxon>Streptophyta</taxon>
        <taxon>Embryophyta</taxon>
        <taxon>Tracheophyta</taxon>
        <taxon>Spermatophyta</taxon>
        <taxon>Magnoliopsida</taxon>
        <taxon>eudicotyledons</taxon>
        <taxon>Gunneridae</taxon>
        <taxon>Pentapetalae</taxon>
        <taxon>rosids</taxon>
        <taxon>fabids</taxon>
        <taxon>Fagales</taxon>
        <taxon>Fagaceae</taxon>
        <taxon>Castanea</taxon>
    </lineage>
</organism>
<dbReference type="Gene3D" id="2.100.10.30">
    <property type="entry name" value="Jacalin-like lectin domain"/>
    <property type="match status" value="2"/>
</dbReference>
<sequence length="300" mass="33239">MEECMKVGQWGGKAGSYWSFKANKDGDGAFEYSDKYGGDRTDKILLDWPREYLTSITGTIGNVRNYTVIKSLRFYSNRTKYGPYGDERGESFSFPMEGGIIVGFNGRSGALLDAIGVYVKTFIPSCALSPSFTMHQKEESHLTALDNKMNVVVPRGLGPWGGHGGKQWDDGVFSTIRELHLHVGDSVIHAIHVLYESKDGKLVWSQKHGRSGGDKIHRIKLDESRDFLVGIVGFYGPVKGNDSFEVLRSITFYTNNSKYGPFGDEIGNAFTSSVTTGKVVGFHGRSGVYLDAIRVHMEYS</sequence>
<evidence type="ECO:0000256" key="2">
    <source>
        <dbReference type="ARBA" id="ARBA00022734"/>
    </source>
</evidence>
<reference evidence="5" key="1">
    <citation type="submission" date="2020-03" db="EMBL/GenBank/DDBJ databases">
        <title>Castanea mollissima Vanexum genome sequencing.</title>
        <authorList>
            <person name="Staton M."/>
        </authorList>
    </citation>
    <scope>NUCLEOTIDE SEQUENCE</scope>
    <source>
        <tissue evidence="5">Leaf</tissue>
    </source>
</reference>
<dbReference type="Pfam" id="PF01419">
    <property type="entry name" value="Jacalin"/>
    <property type="match status" value="2"/>
</dbReference>
<comment type="similarity">
    <text evidence="1">Belongs to the jacalin lectin family.</text>
</comment>
<evidence type="ECO:0000313" key="5">
    <source>
        <dbReference type="EMBL" id="KAF3962767.1"/>
    </source>
</evidence>
<proteinExistence type="inferred from homology"/>
<protein>
    <recommendedName>
        <fullName evidence="4">Jacalin-type lectin domain-containing protein</fullName>
    </recommendedName>
</protein>
<dbReference type="SMART" id="SM00915">
    <property type="entry name" value="Jacalin"/>
    <property type="match status" value="2"/>
</dbReference>
<accession>A0A8J4R1A8</accession>
<feature type="domain" description="Jacalin-type lectin" evidence="4">
    <location>
        <begin position="154"/>
        <end position="299"/>
    </location>
</feature>
<dbReference type="EMBL" id="JRKL02001657">
    <property type="protein sequence ID" value="KAF3962767.1"/>
    <property type="molecule type" value="Genomic_DNA"/>
</dbReference>
<dbReference type="InterPro" id="IPR036404">
    <property type="entry name" value="Jacalin-like_lectin_dom_sf"/>
</dbReference>
<gene>
    <name evidence="5" type="ORF">CMV_012761</name>
</gene>
<comment type="caution">
    <text evidence="5">The sequence shown here is derived from an EMBL/GenBank/DDBJ whole genome shotgun (WGS) entry which is preliminary data.</text>
</comment>
<dbReference type="InterPro" id="IPR033734">
    <property type="entry name" value="Jacalin-like_lectin_dom_plant"/>
</dbReference>
<evidence type="ECO:0000313" key="6">
    <source>
        <dbReference type="Proteomes" id="UP000737018"/>
    </source>
</evidence>
<keyword evidence="2" id="KW-0430">Lectin</keyword>
<dbReference type="InterPro" id="IPR001229">
    <property type="entry name" value="Jacalin-like_lectin_dom"/>
</dbReference>